<accession>A0A971CXE4</accession>
<evidence type="ECO:0000313" key="2">
    <source>
        <dbReference type="Proteomes" id="UP000767327"/>
    </source>
</evidence>
<dbReference type="SUPFAM" id="SSF55486">
    <property type="entry name" value="Metalloproteases ('zincins'), catalytic domain"/>
    <property type="match status" value="1"/>
</dbReference>
<dbReference type="InterPro" id="IPR010428">
    <property type="entry name" value="Zincin_1"/>
</dbReference>
<dbReference type="EMBL" id="JAAXZR010000004">
    <property type="protein sequence ID" value="NLT78775.1"/>
    <property type="molecule type" value="Genomic_DNA"/>
</dbReference>
<name>A0A971CXE4_9BIFI</name>
<dbReference type="Proteomes" id="UP000767327">
    <property type="component" value="Unassembled WGS sequence"/>
</dbReference>
<reference evidence="1" key="2">
    <citation type="submission" date="2020-01" db="EMBL/GenBank/DDBJ databases">
        <authorList>
            <person name="Campanaro S."/>
        </authorList>
    </citation>
    <scope>NUCLEOTIDE SEQUENCE</scope>
    <source>
        <strain evidence="1">AS01afH2WH_6</strain>
    </source>
</reference>
<proteinExistence type="predicted"/>
<evidence type="ECO:0000313" key="1">
    <source>
        <dbReference type="EMBL" id="NLT78775.1"/>
    </source>
</evidence>
<dbReference type="InterPro" id="IPR038555">
    <property type="entry name" value="Zincin_1_sf"/>
</dbReference>
<comment type="caution">
    <text evidence="1">The sequence shown here is derived from an EMBL/GenBank/DDBJ whole genome shotgun (WGS) entry which is preliminary data.</text>
</comment>
<organism evidence="1 2">
    <name type="scientific">Bifidobacterium crudilactis</name>
    <dbReference type="NCBI Taxonomy" id="327277"/>
    <lineage>
        <taxon>Bacteria</taxon>
        <taxon>Bacillati</taxon>
        <taxon>Actinomycetota</taxon>
        <taxon>Actinomycetes</taxon>
        <taxon>Bifidobacteriales</taxon>
        <taxon>Bifidobacteriaceae</taxon>
        <taxon>Bifidobacterium</taxon>
    </lineage>
</organism>
<dbReference type="CDD" id="cd12952">
    <property type="entry name" value="MMP_ACEL2062"/>
    <property type="match status" value="1"/>
</dbReference>
<dbReference type="Gene3D" id="3.30.2010.20">
    <property type="match status" value="1"/>
</dbReference>
<sequence length="123" mass="13872">MEMTDEAFESAVHDALASLPERFLKVLDNIVITVAEEADDRQLREHPVNGSEELLGLYEGIPLPRRSWGYAGALPDVITIFKGPHLRICSTQLQLVKQIRSTVLHEIGHYFGFDDAYLHAHGY</sequence>
<dbReference type="Pfam" id="PF06262">
    <property type="entry name" value="Zincin_1"/>
    <property type="match status" value="1"/>
</dbReference>
<dbReference type="RefSeq" id="WP_034253928.1">
    <property type="nucleotide sequence ID" value="NZ_CP181270.1"/>
</dbReference>
<reference evidence="1" key="1">
    <citation type="journal article" date="2020" name="Biotechnol. Biofuels">
        <title>New insights from the biogas microbiome by comprehensive genome-resolved metagenomics of nearly 1600 species originating from multiple anaerobic digesters.</title>
        <authorList>
            <person name="Campanaro S."/>
            <person name="Treu L."/>
            <person name="Rodriguez-R L.M."/>
            <person name="Kovalovszki A."/>
            <person name="Ziels R.M."/>
            <person name="Maus I."/>
            <person name="Zhu X."/>
            <person name="Kougias P.G."/>
            <person name="Basile A."/>
            <person name="Luo G."/>
            <person name="Schluter A."/>
            <person name="Konstantinidis K.T."/>
            <person name="Angelidaki I."/>
        </authorList>
    </citation>
    <scope>NUCLEOTIDE SEQUENCE</scope>
    <source>
        <strain evidence="1">AS01afH2WH_6</strain>
    </source>
</reference>
<dbReference type="GeneID" id="78115216"/>
<dbReference type="OrthoDB" id="9806895at2"/>
<protein>
    <submittedName>
        <fullName evidence="1">Metallopeptidase family protein</fullName>
    </submittedName>
</protein>
<gene>
    <name evidence="1" type="ORF">GXW98_00580</name>
</gene>
<dbReference type="AlphaFoldDB" id="A0A971CXE4"/>